<keyword evidence="3 5" id="KW-0369">Histidine metabolism</keyword>
<dbReference type="HAMAP" id="MF_00737">
    <property type="entry name" value="Formimidoylglutam"/>
    <property type="match status" value="1"/>
</dbReference>
<sequence>MLHPSENSYHGRTSINREYWHERIRLSNINALDKIEAGKKPALLGFCSDTGVQRNQGRIGAKNGPDAIRQALGPLAYHARFDYIQDFGNCWDYDGNLEEGHDELYGHIHSLLAHNYFPVIFGGGHDLAYPHGKAVMDYCLAKNDKVGIINLDAHLDLRDLANGQRHSGSPFFQLAEAYGKDFHYCCLGMQPASNPKSLLTYAEKINACIVDSSDFQQENWQGIQDQLEHFCADKNKLYLSIDLDGFSSAYAPGVSAPSPLGFSPILAMKIIDWLMASKKMSAMDIVELNPLFDQDNCTAKLAARLVEYTIRKM</sequence>
<dbReference type="InterPro" id="IPR023696">
    <property type="entry name" value="Ureohydrolase_dom_sf"/>
</dbReference>
<accession>A0A8J3G4C0</accession>
<name>A0A8J3G4C0_9BACT</name>
<evidence type="ECO:0000256" key="1">
    <source>
        <dbReference type="ARBA" id="ARBA00022723"/>
    </source>
</evidence>
<dbReference type="GO" id="GO:0050415">
    <property type="term" value="F:formimidoylglutamase activity"/>
    <property type="evidence" value="ECO:0007669"/>
    <property type="project" value="UniProtKB-UniRule"/>
</dbReference>
<dbReference type="GO" id="GO:0008783">
    <property type="term" value="F:agmatinase activity"/>
    <property type="evidence" value="ECO:0007669"/>
    <property type="project" value="TreeGrafter"/>
</dbReference>
<feature type="binding site" evidence="5 7">
    <location>
        <position position="152"/>
    </location>
    <ligand>
        <name>Mn(2+)</name>
        <dbReference type="ChEBI" id="CHEBI:29035"/>
        <label>1</label>
    </ligand>
</feature>
<dbReference type="PIRSF" id="PIRSF036979">
    <property type="entry name" value="Arginase"/>
    <property type="match status" value="1"/>
</dbReference>
<evidence type="ECO:0000313" key="9">
    <source>
        <dbReference type="EMBL" id="GHB26673.1"/>
    </source>
</evidence>
<keyword evidence="4 5" id="KW-0464">Manganese</keyword>
<feature type="binding site" evidence="5 7">
    <location>
        <position position="156"/>
    </location>
    <ligand>
        <name>Mn(2+)</name>
        <dbReference type="ChEBI" id="CHEBI:29035"/>
        <label>1</label>
    </ligand>
</feature>
<keyword evidence="1 5" id="KW-0479">Metal-binding</keyword>
<dbReference type="CDD" id="cd09988">
    <property type="entry name" value="Formimidoylglutamase"/>
    <property type="match status" value="1"/>
</dbReference>
<dbReference type="EMBL" id="BMYF01000002">
    <property type="protein sequence ID" value="GHB26673.1"/>
    <property type="molecule type" value="Genomic_DNA"/>
</dbReference>
<evidence type="ECO:0000256" key="5">
    <source>
        <dbReference type="HAMAP-Rule" id="MF_00737"/>
    </source>
</evidence>
<protein>
    <recommendedName>
        <fullName evidence="5 6">Formimidoylglutamase</fullName>
        <ecNumber evidence="5 6">3.5.3.8</ecNumber>
    </recommendedName>
    <alternativeName>
        <fullName evidence="5">Formiminoglutamase</fullName>
    </alternativeName>
    <alternativeName>
        <fullName evidence="5">Formiminoglutamate hydrolase</fullName>
    </alternativeName>
</protein>
<dbReference type="Gene3D" id="3.40.800.10">
    <property type="entry name" value="Ureohydrolase domain"/>
    <property type="match status" value="1"/>
</dbReference>
<evidence type="ECO:0000256" key="3">
    <source>
        <dbReference type="ARBA" id="ARBA00022808"/>
    </source>
</evidence>
<comment type="cofactor">
    <cofactor evidence="5 7">
        <name>Mn(2+)</name>
        <dbReference type="ChEBI" id="CHEBI:29035"/>
    </cofactor>
    <text evidence="5 7">Binds 2 manganese ions per subunit.</text>
</comment>
<feature type="binding site" evidence="5">
    <location>
        <position position="242"/>
    </location>
    <ligand>
        <name>Mn(2+)</name>
        <dbReference type="ChEBI" id="CHEBI:29035"/>
        <label>2</label>
    </ligand>
</feature>
<dbReference type="PANTHER" id="PTHR11358:SF35">
    <property type="entry name" value="FORMIMIDOYLGLUTAMASE"/>
    <property type="match status" value="1"/>
</dbReference>
<dbReference type="NCBIfam" id="TIGR01227">
    <property type="entry name" value="hutG"/>
    <property type="match status" value="1"/>
</dbReference>
<reference evidence="9" key="2">
    <citation type="submission" date="2020-09" db="EMBL/GenBank/DDBJ databases">
        <authorList>
            <person name="Sun Q."/>
            <person name="Kim S."/>
        </authorList>
    </citation>
    <scope>NUCLEOTIDE SEQUENCE</scope>
    <source>
        <strain evidence="9">KCTC 23224</strain>
    </source>
</reference>
<organism evidence="9 10">
    <name type="scientific">Mongoliitalea lutea</name>
    <dbReference type="NCBI Taxonomy" id="849756"/>
    <lineage>
        <taxon>Bacteria</taxon>
        <taxon>Pseudomonadati</taxon>
        <taxon>Bacteroidota</taxon>
        <taxon>Cytophagia</taxon>
        <taxon>Cytophagales</taxon>
        <taxon>Cyclobacteriaceae</taxon>
        <taxon>Mongoliitalea</taxon>
    </lineage>
</organism>
<evidence type="ECO:0000256" key="7">
    <source>
        <dbReference type="PIRSR" id="PIRSR036979-1"/>
    </source>
</evidence>
<evidence type="ECO:0000256" key="2">
    <source>
        <dbReference type="ARBA" id="ARBA00022801"/>
    </source>
</evidence>
<evidence type="ECO:0000256" key="4">
    <source>
        <dbReference type="ARBA" id="ARBA00023211"/>
    </source>
</evidence>
<feature type="binding site" evidence="5">
    <location>
        <position position="244"/>
    </location>
    <ligand>
        <name>Mn(2+)</name>
        <dbReference type="ChEBI" id="CHEBI:29035"/>
        <label>2</label>
    </ligand>
</feature>
<comment type="catalytic activity">
    <reaction evidence="5">
        <text>N-formimidoyl-L-glutamate + H2O = formamide + L-glutamate</text>
        <dbReference type="Rhea" id="RHEA:22492"/>
        <dbReference type="ChEBI" id="CHEBI:15377"/>
        <dbReference type="ChEBI" id="CHEBI:16397"/>
        <dbReference type="ChEBI" id="CHEBI:29985"/>
        <dbReference type="ChEBI" id="CHEBI:58928"/>
        <dbReference type="EC" id="3.5.3.8"/>
    </reaction>
</comment>
<dbReference type="Pfam" id="PF00491">
    <property type="entry name" value="Arginase"/>
    <property type="match status" value="1"/>
</dbReference>
<feature type="binding site" evidence="5 7">
    <location>
        <position position="242"/>
    </location>
    <ligand>
        <name>Mn(2+)</name>
        <dbReference type="ChEBI" id="CHEBI:29035"/>
        <label>1</label>
    </ligand>
</feature>
<gene>
    <name evidence="5 9" type="primary">hutG</name>
    <name evidence="9" type="ORF">GCM10008106_04220</name>
</gene>
<dbReference type="UniPathway" id="UPA00379">
    <property type="reaction ID" value="UER00552"/>
</dbReference>
<comment type="function">
    <text evidence="5">Catalyzes the conversion of N-formimidoyl-L-glutamate to L-glutamate and formamide.</text>
</comment>
<feature type="binding site" evidence="5 7">
    <location>
        <position position="125"/>
    </location>
    <ligand>
        <name>Mn(2+)</name>
        <dbReference type="ChEBI" id="CHEBI:29035"/>
        <label>1</label>
    </ligand>
</feature>
<dbReference type="SUPFAM" id="SSF52768">
    <property type="entry name" value="Arginase/deacetylase"/>
    <property type="match status" value="1"/>
</dbReference>
<feature type="binding site" evidence="5">
    <location>
        <position position="152"/>
    </location>
    <ligand>
        <name>Mn(2+)</name>
        <dbReference type="ChEBI" id="CHEBI:29035"/>
        <label>2</label>
    </ligand>
</feature>
<feature type="binding site" evidence="5">
    <location>
        <position position="154"/>
    </location>
    <ligand>
        <name>Mn(2+)</name>
        <dbReference type="ChEBI" id="CHEBI:29035"/>
        <label>2</label>
    </ligand>
</feature>
<feature type="binding site" evidence="7">
    <location>
        <position position="244"/>
    </location>
    <ligand>
        <name>Mn(2+)</name>
        <dbReference type="ChEBI" id="CHEBI:29035"/>
        <label>1</label>
    </ligand>
</feature>
<reference evidence="9" key="1">
    <citation type="journal article" date="2014" name="Int. J. Syst. Evol. Microbiol.">
        <title>Complete genome sequence of Corynebacterium casei LMG S-19264T (=DSM 44701T), isolated from a smear-ripened cheese.</title>
        <authorList>
            <consortium name="US DOE Joint Genome Institute (JGI-PGF)"/>
            <person name="Walter F."/>
            <person name="Albersmeier A."/>
            <person name="Kalinowski J."/>
            <person name="Ruckert C."/>
        </authorList>
    </citation>
    <scope>NUCLEOTIDE SEQUENCE</scope>
    <source>
        <strain evidence="9">KCTC 23224</strain>
    </source>
</reference>
<dbReference type="AlphaFoldDB" id="A0A8J3G4C0"/>
<dbReference type="Proteomes" id="UP000642809">
    <property type="component" value="Unassembled WGS sequence"/>
</dbReference>
<evidence type="ECO:0000313" key="10">
    <source>
        <dbReference type="Proteomes" id="UP000642809"/>
    </source>
</evidence>
<dbReference type="EC" id="3.5.3.8" evidence="5 6"/>
<dbReference type="GO" id="GO:0033389">
    <property type="term" value="P:putrescine biosynthetic process from arginine, via agmatine"/>
    <property type="evidence" value="ECO:0007669"/>
    <property type="project" value="TreeGrafter"/>
</dbReference>
<comment type="pathway">
    <text evidence="5">Amino-acid degradation; L-histidine degradation into L-glutamate; L-glutamate from N-formimidoyl-L-glutamate (hydrolase route): step 1/1.</text>
</comment>
<evidence type="ECO:0000256" key="8">
    <source>
        <dbReference type="PROSITE-ProRule" id="PRU00742"/>
    </source>
</evidence>
<proteinExistence type="inferred from homology"/>
<evidence type="ECO:0000256" key="6">
    <source>
        <dbReference type="NCBIfam" id="TIGR01227"/>
    </source>
</evidence>
<dbReference type="InterPro" id="IPR005923">
    <property type="entry name" value="HutG"/>
</dbReference>
<comment type="similarity">
    <text evidence="5 8">Belongs to the arginase family.</text>
</comment>
<keyword evidence="2 5" id="KW-0378">Hydrolase</keyword>
<dbReference type="PANTHER" id="PTHR11358">
    <property type="entry name" value="ARGINASE/AGMATINASE"/>
    <property type="match status" value="1"/>
</dbReference>
<dbReference type="PROSITE" id="PS51409">
    <property type="entry name" value="ARGINASE_2"/>
    <property type="match status" value="1"/>
</dbReference>
<dbReference type="GO" id="GO:0019556">
    <property type="term" value="P:L-histidine catabolic process to glutamate and formamide"/>
    <property type="evidence" value="ECO:0007669"/>
    <property type="project" value="UniProtKB-UniRule"/>
</dbReference>
<feature type="binding site" evidence="7">
    <location>
        <position position="154"/>
    </location>
    <ligand>
        <name>Mn(2+)</name>
        <dbReference type="ChEBI" id="CHEBI:29035"/>
        <label>1</label>
    </ligand>
</feature>
<comment type="caution">
    <text evidence="9">The sequence shown here is derived from an EMBL/GenBank/DDBJ whole genome shotgun (WGS) entry which is preliminary data.</text>
</comment>
<dbReference type="RefSeq" id="WP_189578798.1">
    <property type="nucleotide sequence ID" value="NZ_BMYF01000002.1"/>
</dbReference>
<dbReference type="GO" id="GO:0019557">
    <property type="term" value="P:L-histidine catabolic process to glutamate and formate"/>
    <property type="evidence" value="ECO:0007669"/>
    <property type="project" value="UniProtKB-UniPathway"/>
</dbReference>
<keyword evidence="10" id="KW-1185">Reference proteome</keyword>
<dbReference type="InterPro" id="IPR006035">
    <property type="entry name" value="Ureohydrolase"/>
</dbReference>
<dbReference type="GO" id="GO:0030145">
    <property type="term" value="F:manganese ion binding"/>
    <property type="evidence" value="ECO:0007669"/>
    <property type="project" value="UniProtKB-UniRule"/>
</dbReference>